<name>A0ABS9Z9F1_9HYPH</name>
<proteinExistence type="predicted"/>
<protein>
    <submittedName>
        <fullName evidence="1">Uncharacterized protein</fullName>
    </submittedName>
</protein>
<organism evidence="1 2">
    <name type="scientific">Candidatus Rhodoblastus alkanivorans</name>
    <dbReference type="NCBI Taxonomy" id="2954117"/>
    <lineage>
        <taxon>Bacteria</taxon>
        <taxon>Pseudomonadati</taxon>
        <taxon>Pseudomonadota</taxon>
        <taxon>Alphaproteobacteria</taxon>
        <taxon>Hyphomicrobiales</taxon>
        <taxon>Rhodoblastaceae</taxon>
        <taxon>Rhodoblastus</taxon>
    </lineage>
</organism>
<gene>
    <name evidence="1" type="ORF">K2U94_15790</name>
</gene>
<evidence type="ECO:0000313" key="2">
    <source>
        <dbReference type="Proteomes" id="UP001139104"/>
    </source>
</evidence>
<dbReference type="Proteomes" id="UP001139104">
    <property type="component" value="Unassembled WGS sequence"/>
</dbReference>
<accession>A0ABS9Z9F1</accession>
<sequence length="69" mass="7328">MDETNICSKASDPVIEGRAQALVTLRAPEGLSLAYTLSGERLTIPDDRLVQVVESDAPGLLGAGFTRIE</sequence>
<reference evidence="1" key="1">
    <citation type="journal article" date="2022" name="ISME J.">
        <title>Identification of active gaseous-alkane degraders at natural gas seeps.</title>
        <authorList>
            <person name="Farhan Ul Haque M."/>
            <person name="Hernandez M."/>
            <person name="Crombie A.T."/>
            <person name="Murrell J.C."/>
        </authorList>
    </citation>
    <scope>NUCLEOTIDE SEQUENCE</scope>
    <source>
        <strain evidence="1">PC2</strain>
    </source>
</reference>
<comment type="caution">
    <text evidence="1">The sequence shown here is derived from an EMBL/GenBank/DDBJ whole genome shotgun (WGS) entry which is preliminary data.</text>
</comment>
<evidence type="ECO:0000313" key="1">
    <source>
        <dbReference type="EMBL" id="MCI4684206.1"/>
    </source>
</evidence>
<dbReference type="EMBL" id="JAIVFP010000001">
    <property type="protein sequence ID" value="MCI4684206.1"/>
    <property type="molecule type" value="Genomic_DNA"/>
</dbReference>
<dbReference type="RefSeq" id="WP_243068113.1">
    <property type="nucleotide sequence ID" value="NZ_JAIVFK010000015.1"/>
</dbReference>
<keyword evidence="2" id="KW-1185">Reference proteome</keyword>